<comment type="caution">
    <text evidence="1">The sequence shown here is derived from an EMBL/GenBank/DDBJ whole genome shotgun (WGS) entry which is preliminary data.</text>
</comment>
<evidence type="ECO:0000313" key="2">
    <source>
        <dbReference type="Proteomes" id="UP000287188"/>
    </source>
</evidence>
<sequence length="58" mass="6510">MKILNLEFAVYQAELTQIHLAHDHIVLCLQSAPHTNLHGAWCDKFSLLANDASGPYYS</sequence>
<keyword evidence="2" id="KW-1185">Reference proteome</keyword>
<organism evidence="1 2">
    <name type="scientific">Dictyobacter kobayashii</name>
    <dbReference type="NCBI Taxonomy" id="2014872"/>
    <lineage>
        <taxon>Bacteria</taxon>
        <taxon>Bacillati</taxon>
        <taxon>Chloroflexota</taxon>
        <taxon>Ktedonobacteria</taxon>
        <taxon>Ktedonobacterales</taxon>
        <taxon>Dictyobacteraceae</taxon>
        <taxon>Dictyobacter</taxon>
    </lineage>
</organism>
<proteinExistence type="predicted"/>
<protein>
    <submittedName>
        <fullName evidence="1">Uncharacterized protein</fullName>
    </submittedName>
</protein>
<gene>
    <name evidence="1" type="ORF">KDK_22380</name>
</gene>
<accession>A0A402AH47</accession>
<evidence type="ECO:0000313" key="1">
    <source>
        <dbReference type="EMBL" id="GCE18438.1"/>
    </source>
</evidence>
<reference evidence="2" key="1">
    <citation type="submission" date="2018-12" db="EMBL/GenBank/DDBJ databases">
        <title>Tengunoibacter tsumagoiensis gen. nov., sp. nov., Dictyobacter kobayashii sp. nov., D. alpinus sp. nov., and D. joshuensis sp. nov. and description of Dictyobacteraceae fam. nov. within the order Ktedonobacterales isolated from Tengu-no-mugimeshi.</title>
        <authorList>
            <person name="Wang C.M."/>
            <person name="Zheng Y."/>
            <person name="Sakai Y."/>
            <person name="Toyoda A."/>
            <person name="Minakuchi Y."/>
            <person name="Abe K."/>
            <person name="Yokota A."/>
            <person name="Yabe S."/>
        </authorList>
    </citation>
    <scope>NUCLEOTIDE SEQUENCE [LARGE SCALE GENOMIC DNA]</scope>
    <source>
        <strain evidence="2">Uno11</strain>
    </source>
</reference>
<name>A0A402AH47_9CHLR</name>
<dbReference type="EMBL" id="BIFS01000001">
    <property type="protein sequence ID" value="GCE18438.1"/>
    <property type="molecule type" value="Genomic_DNA"/>
</dbReference>
<dbReference type="AlphaFoldDB" id="A0A402AH47"/>
<dbReference type="Proteomes" id="UP000287188">
    <property type="component" value="Unassembled WGS sequence"/>
</dbReference>